<dbReference type="GO" id="GO:0003723">
    <property type="term" value="F:RNA binding"/>
    <property type="evidence" value="ECO:0007669"/>
    <property type="project" value="UniProtKB-UniRule"/>
</dbReference>
<dbReference type="SUPFAM" id="SSF52540">
    <property type="entry name" value="P-loop containing nucleoside triphosphate hydrolases"/>
    <property type="match status" value="1"/>
</dbReference>
<dbReference type="InterPro" id="IPR027417">
    <property type="entry name" value="P-loop_NTPase"/>
</dbReference>
<dbReference type="SUPFAM" id="SSF54928">
    <property type="entry name" value="RNA-binding domain, RBD"/>
    <property type="match status" value="1"/>
</dbReference>
<dbReference type="Gene3D" id="3.40.50.300">
    <property type="entry name" value="P-loop containing nucleotide triphosphate hydrolases"/>
    <property type="match status" value="1"/>
</dbReference>
<dbReference type="Pfam" id="PF10443">
    <property type="entry name" value="RNA12"/>
    <property type="match status" value="1"/>
</dbReference>
<evidence type="ECO:0000256" key="3">
    <source>
        <dbReference type="ARBA" id="ARBA00020222"/>
    </source>
</evidence>
<keyword evidence="8 12" id="KW-0496">Mitochondrion</keyword>
<dbReference type="InterPro" id="IPR012677">
    <property type="entry name" value="Nucleotide-bd_a/b_plait_sf"/>
</dbReference>
<dbReference type="GO" id="GO:0005743">
    <property type="term" value="C:mitochondrial inner membrane"/>
    <property type="evidence" value="ECO:0007669"/>
    <property type="project" value="UniProtKB-SubCell"/>
</dbReference>
<evidence type="ECO:0000256" key="8">
    <source>
        <dbReference type="ARBA" id="ARBA00023128"/>
    </source>
</evidence>
<keyword evidence="7" id="KW-1133">Transmembrane helix</keyword>
<evidence type="ECO:0000256" key="12">
    <source>
        <dbReference type="RuleBase" id="RU367108"/>
    </source>
</evidence>
<dbReference type="InterPro" id="IPR018850">
    <property type="entry name" value="Mt_escape_2_C"/>
</dbReference>
<gene>
    <name evidence="14" type="ORF">PG999_002483</name>
</gene>
<evidence type="ECO:0000256" key="11">
    <source>
        <dbReference type="PROSITE-ProRule" id="PRU00176"/>
    </source>
</evidence>
<dbReference type="Proteomes" id="UP001392437">
    <property type="component" value="Unassembled WGS sequence"/>
</dbReference>
<accession>A0AAW0R8I1</accession>
<dbReference type="CDD" id="cd12433">
    <property type="entry name" value="RRM_Yme2p_like"/>
    <property type="match status" value="1"/>
</dbReference>
<dbReference type="EMBL" id="JAQQWP010000002">
    <property type="protein sequence ID" value="KAK8130103.1"/>
    <property type="molecule type" value="Genomic_DNA"/>
</dbReference>
<evidence type="ECO:0000256" key="2">
    <source>
        <dbReference type="ARBA" id="ARBA00010320"/>
    </source>
</evidence>
<dbReference type="InterPro" id="IPR035979">
    <property type="entry name" value="RBD_domain_sf"/>
</dbReference>
<name>A0AAW0R8I1_9PEZI</name>
<organism evidence="14 15">
    <name type="scientific">Apiospora kogelbergensis</name>
    <dbReference type="NCBI Taxonomy" id="1337665"/>
    <lineage>
        <taxon>Eukaryota</taxon>
        <taxon>Fungi</taxon>
        <taxon>Dikarya</taxon>
        <taxon>Ascomycota</taxon>
        <taxon>Pezizomycotina</taxon>
        <taxon>Sordariomycetes</taxon>
        <taxon>Xylariomycetidae</taxon>
        <taxon>Amphisphaeriales</taxon>
        <taxon>Apiosporaceae</taxon>
        <taxon>Apiospora</taxon>
    </lineage>
</organism>
<dbReference type="InterPro" id="IPR000504">
    <property type="entry name" value="RRM_dom"/>
</dbReference>
<evidence type="ECO:0000259" key="13">
    <source>
        <dbReference type="PROSITE" id="PS50102"/>
    </source>
</evidence>
<evidence type="ECO:0000256" key="1">
    <source>
        <dbReference type="ARBA" id="ARBA00004434"/>
    </source>
</evidence>
<dbReference type="GO" id="GO:0006397">
    <property type="term" value="P:mRNA processing"/>
    <property type="evidence" value="ECO:0007669"/>
    <property type="project" value="UniProtKB-UniRule"/>
</dbReference>
<dbReference type="PROSITE" id="PS50102">
    <property type="entry name" value="RRM"/>
    <property type="match status" value="1"/>
</dbReference>
<keyword evidence="15" id="KW-1185">Reference proteome</keyword>
<dbReference type="Gene3D" id="3.30.70.330">
    <property type="match status" value="1"/>
</dbReference>
<keyword evidence="9" id="KW-0472">Membrane</keyword>
<sequence>MTAFHRGLVRPALRLPLRRVYAHRAWKSSKAKDGEKTGHIDAESNESILWVDTIFPLKLTGLLRTPWQSPDKDLSELLKRSYTSTLGIMDPMNTVKRALPKSDNIKVTEILPRLKDGGAFVKFSHPSGVDPKEIAATISQGLQEHPIRPFFSPFRSVHAGLVKGVPWLEDLHRFPFSRLRVEFVPKTPGEEAVELSQEDLYSIFRRYGKIAEIESQAFDSKVVPRFAYVDFALVRDAIMARNCLHGFVVSAESGGGKAGTKLRMSYEDRAKGHQYWSWMSNHPRVVFPILVAILTGVTVVIFDPIRNFFVKAHVNKTFRLSNIKVYRWIRRQTSDIFTTFHRQKSDQAGLNAVWSHRKDLIEQIQKWLMETAETFIVVQGPRGSGKKELVTEQVLKGRGNVLVLDCKPIVEARGESATIKHMAAQVGYRPIFSWANNMSSMIDLAVQSTTGVKAGFSETLESQLQKILATAASALTELDVAGRKKTDIDAQLPVDAFLESHPEKRAVVVIDNFLHKSEANAIVYDKIAEWAAALVQSNVAHVVFLTNDSAYSKSLSKSLPDRVFRQVSLGDLSPEVAKSFVVSHLEGDDEPVAVIDDDSDEPAEKLPKQKQAVNLRELDDCIGTLGGRLTDLEFLARRLRAGQTPKQAVAEIREQTASEVLKMFLLPGGTKVDETRHWTVQQAWYLIKALASEDNLRYHEVLLSDTFATDGEAALESLSNAELITVKNLNGRPHKITAGKPVHQAAFTLLTQDRVLTAKMDLVVLAELSKIEGRTIEKVENELALLGGLPRQPAEAAGRVNYLLTKLQASQAKIESYDKESAGLKKVLLNQY</sequence>
<comment type="subcellular location">
    <subcellularLocation>
        <location evidence="1 12">Mitochondrion inner membrane</location>
        <topology evidence="1 12">Single-pass membrane protein</topology>
    </subcellularLocation>
</comment>
<evidence type="ECO:0000313" key="15">
    <source>
        <dbReference type="Proteomes" id="UP001392437"/>
    </source>
</evidence>
<evidence type="ECO:0000256" key="10">
    <source>
        <dbReference type="ARBA" id="ARBA00025276"/>
    </source>
</evidence>
<keyword evidence="11 12" id="KW-0694">RNA-binding</keyword>
<reference evidence="14 15" key="1">
    <citation type="submission" date="2023-01" db="EMBL/GenBank/DDBJ databases">
        <title>Analysis of 21 Apiospora genomes using comparative genomics revels a genus with tremendous synthesis potential of carbohydrate active enzymes and secondary metabolites.</title>
        <authorList>
            <person name="Sorensen T."/>
        </authorList>
    </citation>
    <scope>NUCLEOTIDE SEQUENCE [LARGE SCALE GENOMIC DNA]</scope>
    <source>
        <strain evidence="14 15">CBS 117206</strain>
    </source>
</reference>
<evidence type="ECO:0000256" key="4">
    <source>
        <dbReference type="ARBA" id="ARBA00022692"/>
    </source>
</evidence>
<comment type="caution">
    <text evidence="14">The sequence shown here is derived from an EMBL/GenBank/DDBJ whole genome shotgun (WGS) entry which is preliminary data.</text>
</comment>
<keyword evidence="12" id="KW-0507">mRNA processing</keyword>
<dbReference type="PANTHER" id="PTHR32198">
    <property type="entry name" value="MITOCHONDRIAL ESCAPE PROTEIN 2"/>
    <property type="match status" value="1"/>
</dbReference>
<keyword evidence="5 12" id="KW-0999">Mitochondrion inner membrane</keyword>
<proteinExistence type="inferred from homology"/>
<evidence type="ECO:0000256" key="6">
    <source>
        <dbReference type="ARBA" id="ARBA00022946"/>
    </source>
</evidence>
<dbReference type="InterPro" id="IPR039627">
    <property type="entry name" value="Yme2_C"/>
</dbReference>
<comment type="similarity">
    <text evidence="2 12">Belongs to the YME2 family.</text>
</comment>
<dbReference type="AlphaFoldDB" id="A0AAW0R8I1"/>
<dbReference type="PANTHER" id="PTHR32198:SF2">
    <property type="entry name" value="MITOCHONDRIAL ESCAPE PROTEIN 2"/>
    <property type="match status" value="1"/>
</dbReference>
<evidence type="ECO:0000256" key="5">
    <source>
        <dbReference type="ARBA" id="ARBA00022792"/>
    </source>
</evidence>
<keyword evidence="4" id="KW-0812">Transmembrane</keyword>
<dbReference type="Pfam" id="PF00076">
    <property type="entry name" value="RRM_1"/>
    <property type="match status" value="1"/>
</dbReference>
<keyword evidence="6" id="KW-0809">Transit peptide</keyword>
<protein>
    <recommendedName>
        <fullName evidence="3 12">Mitochondrial escape protein 2</fullName>
    </recommendedName>
</protein>
<feature type="domain" description="RRM" evidence="13">
    <location>
        <begin position="177"/>
        <end position="269"/>
    </location>
</feature>
<evidence type="ECO:0000256" key="9">
    <source>
        <dbReference type="ARBA" id="ARBA00023136"/>
    </source>
</evidence>
<comment type="function">
    <text evidence="10 12">Plays a role in maintaining the mitochondrial genome and in controlling the mtDNA escape. Involved in the regulation of mtDNA nucleotide structure and number. May have a dispensable role in early maturation of pre-rRNA.</text>
</comment>
<evidence type="ECO:0000313" key="14">
    <source>
        <dbReference type="EMBL" id="KAK8130103.1"/>
    </source>
</evidence>
<evidence type="ECO:0000256" key="7">
    <source>
        <dbReference type="ARBA" id="ARBA00022989"/>
    </source>
</evidence>
<dbReference type="InterPro" id="IPR034260">
    <property type="entry name" value="Yme2_RRM"/>
</dbReference>